<comment type="caution">
    <text evidence="1">The sequence shown here is derived from an EMBL/GenBank/DDBJ whole genome shotgun (WGS) entry which is preliminary data.</text>
</comment>
<dbReference type="Proteomes" id="UP000321379">
    <property type="component" value="Unassembled WGS sequence"/>
</dbReference>
<gene>
    <name evidence="1" type="ORF">FVP33_17545</name>
</gene>
<protein>
    <submittedName>
        <fullName evidence="1">Uncharacterized protein</fullName>
    </submittedName>
</protein>
<evidence type="ECO:0000313" key="1">
    <source>
        <dbReference type="EMBL" id="TXN28278.1"/>
    </source>
</evidence>
<reference evidence="1 2" key="1">
    <citation type="submission" date="2019-08" db="EMBL/GenBank/DDBJ databases">
        <title>Bacterial whole genome sequence for Glaciihabitans sp. CHu50b-6-2.</title>
        <authorList>
            <person name="Jin L."/>
        </authorList>
    </citation>
    <scope>NUCLEOTIDE SEQUENCE [LARGE SCALE GENOMIC DNA]</scope>
    <source>
        <strain evidence="1 2">CHu50b-6-2</strain>
    </source>
</reference>
<dbReference type="AlphaFoldDB" id="A0A5C8UJD0"/>
<sequence>MSAHTTFDWWFRNRQTGRITLGQSPNLPITIFAATTAVGVLVPRGPVRTAAAELAVGVLAWWAVDEIVRGVNPYRRLLGVGALASLALLAVRARRR</sequence>
<proteinExistence type="predicted"/>
<dbReference type="EMBL" id="VRMG01000015">
    <property type="protein sequence ID" value="TXN28278.1"/>
    <property type="molecule type" value="Genomic_DNA"/>
</dbReference>
<dbReference type="RefSeq" id="WP_147784992.1">
    <property type="nucleotide sequence ID" value="NZ_VRMG01000015.1"/>
</dbReference>
<name>A0A5C8UJD0_9MICO</name>
<accession>A0A5C8UJD0</accession>
<organism evidence="1 2">
    <name type="scientific">Lacisediminihabitans profunda</name>
    <dbReference type="NCBI Taxonomy" id="2594790"/>
    <lineage>
        <taxon>Bacteria</taxon>
        <taxon>Bacillati</taxon>
        <taxon>Actinomycetota</taxon>
        <taxon>Actinomycetes</taxon>
        <taxon>Micrococcales</taxon>
        <taxon>Microbacteriaceae</taxon>
        <taxon>Lacisediminihabitans</taxon>
    </lineage>
</organism>
<keyword evidence="2" id="KW-1185">Reference proteome</keyword>
<evidence type="ECO:0000313" key="2">
    <source>
        <dbReference type="Proteomes" id="UP000321379"/>
    </source>
</evidence>